<name>A0A1B2F8S9_PSEPU</name>
<reference evidence="2" key="1">
    <citation type="submission" date="2016-07" db="EMBL/GenBank/DDBJ databases">
        <title>New class B carbapenemase carried by novel plasmid in Pseudomonas putida enviromental strain in eastern Amazonia.</title>
        <authorList>
            <person name="Souza C.O."/>
            <person name="Lima K.V."/>
            <person name="Brasiliense D.M."/>
            <person name="Perez-Chaparro P.J."/>
            <person name="Mamizuka E.M."/>
            <person name="Lima M.O."/>
            <person name="Lima L.N."/>
            <person name="McCulloch J.A."/>
        </authorList>
    </citation>
    <scope>NUCLEOTIDE SEQUENCE [LARGE SCALE GENOMIC DNA]</scope>
    <source>
        <strain evidence="2">IEC33019</strain>
    </source>
</reference>
<sequence>MSLLEESNYWDRFYSNRRKSAPAYPSQFAAFAINEFTEVDGIIEFGCGNGRDSSFFAAYGFDMLCLDASAEAIELCRSRNQYPHVGYVHSPAAASREYIKAFLDGKRKVAVYARFFLHAIEEREASALLDLLGVLLPVQSQLFFEYRTVEDAEQEKIFGTDHYRRYLDHQETLENIQKAGFNVTYQIEGRGLAKYRDEDAKVGRCVAHKI</sequence>
<feature type="domain" description="Methyltransferase" evidence="1">
    <location>
        <begin position="42"/>
        <end position="129"/>
    </location>
</feature>
<organism evidence="2">
    <name type="scientific">Pseudomonas putida</name>
    <name type="common">Arthrobacter siderocapsulatus</name>
    <dbReference type="NCBI Taxonomy" id="303"/>
    <lineage>
        <taxon>Bacteria</taxon>
        <taxon>Pseudomonadati</taxon>
        <taxon>Pseudomonadota</taxon>
        <taxon>Gammaproteobacteria</taxon>
        <taxon>Pseudomonadales</taxon>
        <taxon>Pseudomonadaceae</taxon>
        <taxon>Pseudomonas</taxon>
    </lineage>
</organism>
<dbReference type="RefSeq" id="WP_081337447.1">
    <property type="nucleotide sequence ID" value="NZ_CP016634.1"/>
</dbReference>
<protein>
    <recommendedName>
        <fullName evidence="1">Methyltransferase domain-containing protein</fullName>
    </recommendedName>
</protein>
<dbReference type="EMBL" id="CP016634">
    <property type="protein sequence ID" value="ANY88699.1"/>
    <property type="molecule type" value="Genomic_DNA"/>
</dbReference>
<dbReference type="Pfam" id="PF13649">
    <property type="entry name" value="Methyltransf_25"/>
    <property type="match status" value="1"/>
</dbReference>
<accession>A0A1B2F8S9</accession>
<evidence type="ECO:0000313" key="2">
    <source>
        <dbReference type="EMBL" id="ANY88699.1"/>
    </source>
</evidence>
<dbReference type="InterPro" id="IPR041698">
    <property type="entry name" value="Methyltransf_25"/>
</dbReference>
<dbReference type="SUPFAM" id="SSF53335">
    <property type="entry name" value="S-adenosyl-L-methionine-dependent methyltransferases"/>
    <property type="match status" value="1"/>
</dbReference>
<dbReference type="InterPro" id="IPR029063">
    <property type="entry name" value="SAM-dependent_MTases_sf"/>
</dbReference>
<dbReference type="AlphaFoldDB" id="A0A1B2F8S9"/>
<dbReference type="CDD" id="cd02440">
    <property type="entry name" value="AdoMet_MTases"/>
    <property type="match status" value="1"/>
</dbReference>
<gene>
    <name evidence="2" type="ORF">IEC33019_3167</name>
</gene>
<dbReference type="Gene3D" id="3.40.50.150">
    <property type="entry name" value="Vaccinia Virus protein VP39"/>
    <property type="match status" value="1"/>
</dbReference>
<proteinExistence type="predicted"/>
<evidence type="ECO:0000259" key="1">
    <source>
        <dbReference type="Pfam" id="PF13649"/>
    </source>
</evidence>